<dbReference type="AlphaFoldDB" id="A0A4Z0ZW72"/>
<evidence type="ECO:0000313" key="2">
    <source>
        <dbReference type="Proteomes" id="UP000297567"/>
    </source>
</evidence>
<gene>
    <name evidence="1" type="ORF">EHQ62_17295</name>
</gene>
<dbReference type="Proteomes" id="UP000297567">
    <property type="component" value="Unassembled WGS sequence"/>
</dbReference>
<dbReference type="EMBL" id="RQGH01000039">
    <property type="protein sequence ID" value="TGL57714.1"/>
    <property type="molecule type" value="Genomic_DNA"/>
</dbReference>
<protein>
    <submittedName>
        <fullName evidence="1">Uncharacterized protein</fullName>
    </submittedName>
</protein>
<proteinExistence type="predicted"/>
<organism evidence="1 2">
    <name type="scientific">Leptospira jelokensis</name>
    <dbReference type="NCBI Taxonomy" id="2484931"/>
    <lineage>
        <taxon>Bacteria</taxon>
        <taxon>Pseudomonadati</taxon>
        <taxon>Spirochaetota</taxon>
        <taxon>Spirochaetia</taxon>
        <taxon>Leptospirales</taxon>
        <taxon>Leptospiraceae</taxon>
        <taxon>Leptospira</taxon>
    </lineage>
</organism>
<reference evidence="1" key="1">
    <citation type="journal article" date="2019" name="PLoS Negl. Trop. Dis.">
        <title>Revisiting the worldwide diversity of Leptospira species in the environment.</title>
        <authorList>
            <person name="Vincent A.T."/>
            <person name="Schiettekatte O."/>
            <person name="Bourhy P."/>
            <person name="Veyrier F.J."/>
            <person name="Picardeau M."/>
        </authorList>
    </citation>
    <scope>NUCLEOTIDE SEQUENCE [LARGE SCALE GENOMIC DNA]</scope>
    <source>
        <strain evidence="1">201702451</strain>
    </source>
</reference>
<sequence length="536" mass="58571">MKKHTKLNSILLILAISILFLVSLGNCKLNLNNPADPFSKSFLETFLLNAYLNSLCDPNVRGNLRLGSGTKMIIPMSIKTLRSGKTVVTAITEEPLVWNGSANGIHSNHQNSSFNAVTFVIDRHFSKILWLDYLGEMSYGIEDWPHDPLISVDEFSNGDLGFFVLVNGLGRSNTINDKVNNVAYYLARYNQDTGAIVWQGYANKNNTRITISGYGLKINERDEMVLRFTSNAGATPSSDTAGLSFPSLPVPQTASNGSISNQTEVGIAIISGDGVGKIQSFFPNTGNVTETMDHFVIGDKIYIFGNTNFNFVSTSGHPFVNELRSFIGIANQNLTWDSVGYFGTSASTSQTFLQYVTYGNGRFFILGKSTNAFSNTGTLYPFEGLGLNRNYFLASSTINSTTPNWFQFLGSNTVDVPETYPNAFAYRSTTDEFLGELLANDNGSQFTGIPSDFVSGSIQNPFGQVRAKLVPQSGQFKTLEYFNGSEAGGNNVTILTNQTEICQGRMVKVKFLSPTSSTVSSIRSIEVSTRPASEEP</sequence>
<evidence type="ECO:0000313" key="1">
    <source>
        <dbReference type="EMBL" id="TGL57714.1"/>
    </source>
</evidence>
<keyword evidence="2" id="KW-1185">Reference proteome</keyword>
<dbReference type="RefSeq" id="WP_135645164.1">
    <property type="nucleotide sequence ID" value="NZ_RQGH01000039.1"/>
</dbReference>
<accession>A0A4Z0ZW72</accession>
<name>A0A4Z0ZW72_9LEPT</name>
<comment type="caution">
    <text evidence="1">The sequence shown here is derived from an EMBL/GenBank/DDBJ whole genome shotgun (WGS) entry which is preliminary data.</text>
</comment>